<feature type="region of interest" description="Disordered" evidence="1">
    <location>
        <begin position="25"/>
        <end position="86"/>
    </location>
</feature>
<evidence type="ECO:0000256" key="2">
    <source>
        <dbReference type="SAM" id="SignalP"/>
    </source>
</evidence>
<organism evidence="3 4">
    <name type="scientific">Laodelphax striatellus</name>
    <name type="common">Small brown planthopper</name>
    <name type="synonym">Delphax striatella</name>
    <dbReference type="NCBI Taxonomy" id="195883"/>
    <lineage>
        <taxon>Eukaryota</taxon>
        <taxon>Metazoa</taxon>
        <taxon>Ecdysozoa</taxon>
        <taxon>Arthropoda</taxon>
        <taxon>Hexapoda</taxon>
        <taxon>Insecta</taxon>
        <taxon>Pterygota</taxon>
        <taxon>Neoptera</taxon>
        <taxon>Paraneoptera</taxon>
        <taxon>Hemiptera</taxon>
        <taxon>Auchenorrhyncha</taxon>
        <taxon>Fulgoroidea</taxon>
        <taxon>Delphacidae</taxon>
        <taxon>Criomorphinae</taxon>
        <taxon>Laodelphax</taxon>
    </lineage>
</organism>
<keyword evidence="4" id="KW-1185">Reference proteome</keyword>
<evidence type="ECO:0000256" key="1">
    <source>
        <dbReference type="SAM" id="MobiDB-lite"/>
    </source>
</evidence>
<comment type="caution">
    <text evidence="3">The sequence shown here is derived from an EMBL/GenBank/DDBJ whole genome shotgun (WGS) entry which is preliminary data.</text>
</comment>
<reference evidence="3 4" key="1">
    <citation type="journal article" date="2017" name="Gigascience">
        <title>Genome sequence of the small brown planthopper, Laodelphax striatellus.</title>
        <authorList>
            <person name="Zhu J."/>
            <person name="Jiang F."/>
            <person name="Wang X."/>
            <person name="Yang P."/>
            <person name="Bao Y."/>
            <person name="Zhao W."/>
            <person name="Wang W."/>
            <person name="Lu H."/>
            <person name="Wang Q."/>
            <person name="Cui N."/>
            <person name="Li J."/>
            <person name="Chen X."/>
            <person name="Luo L."/>
            <person name="Yu J."/>
            <person name="Kang L."/>
            <person name="Cui F."/>
        </authorList>
    </citation>
    <scope>NUCLEOTIDE SEQUENCE [LARGE SCALE GENOMIC DNA]</scope>
    <source>
        <strain evidence="3">Lst14</strain>
    </source>
</reference>
<dbReference type="AlphaFoldDB" id="A0A482X268"/>
<keyword evidence="2" id="KW-0732">Signal</keyword>
<feature type="signal peptide" evidence="2">
    <location>
        <begin position="1"/>
        <end position="24"/>
    </location>
</feature>
<dbReference type="EMBL" id="QKKF02019844">
    <property type="protein sequence ID" value="RZF39618.1"/>
    <property type="molecule type" value="Genomic_DNA"/>
</dbReference>
<sequence>MAPSLKVFLLMSTLLVLLIADASARGGSRRTTTQSSAENGMARAAPPPPPVPAIPRRYSRAAQKAGPMIPVPRDQRAAIPTTFNNQ</sequence>
<feature type="compositionally biased region" description="Polar residues" evidence="1">
    <location>
        <begin position="29"/>
        <end position="38"/>
    </location>
</feature>
<accession>A0A482X268</accession>
<proteinExistence type="predicted"/>
<evidence type="ECO:0000313" key="3">
    <source>
        <dbReference type="EMBL" id="RZF39618.1"/>
    </source>
</evidence>
<feature type="chain" id="PRO_5019855961" evidence="2">
    <location>
        <begin position="25"/>
        <end position="86"/>
    </location>
</feature>
<evidence type="ECO:0000313" key="4">
    <source>
        <dbReference type="Proteomes" id="UP000291343"/>
    </source>
</evidence>
<gene>
    <name evidence="3" type="ORF">LSTR_LSTR001139</name>
</gene>
<dbReference type="Proteomes" id="UP000291343">
    <property type="component" value="Unassembled WGS sequence"/>
</dbReference>
<dbReference type="InParanoid" id="A0A482X268"/>
<name>A0A482X268_LAOST</name>
<protein>
    <submittedName>
        <fullName evidence="3">Uncharacterized protein</fullName>
    </submittedName>
</protein>